<proteinExistence type="predicted"/>
<dbReference type="InterPro" id="IPR022742">
    <property type="entry name" value="Hydrolase_4"/>
</dbReference>
<organism evidence="2 3">
    <name type="scientific">Mortierella polycephala</name>
    <dbReference type="NCBI Taxonomy" id="41804"/>
    <lineage>
        <taxon>Eukaryota</taxon>
        <taxon>Fungi</taxon>
        <taxon>Fungi incertae sedis</taxon>
        <taxon>Mucoromycota</taxon>
        <taxon>Mortierellomycotina</taxon>
        <taxon>Mortierellomycetes</taxon>
        <taxon>Mortierellales</taxon>
        <taxon>Mortierellaceae</taxon>
        <taxon>Mortierella</taxon>
    </lineage>
</organism>
<evidence type="ECO:0000313" key="2">
    <source>
        <dbReference type="EMBL" id="KAG0257692.1"/>
    </source>
</evidence>
<dbReference type="InterPro" id="IPR029058">
    <property type="entry name" value="AB_hydrolase_fold"/>
</dbReference>
<dbReference type="InterPro" id="IPR051044">
    <property type="entry name" value="MAG_DAG_Lipase"/>
</dbReference>
<dbReference type="PANTHER" id="PTHR11614">
    <property type="entry name" value="PHOSPHOLIPASE-RELATED"/>
    <property type="match status" value="1"/>
</dbReference>
<dbReference type="Pfam" id="PF12146">
    <property type="entry name" value="Hydrolase_4"/>
    <property type="match status" value="1"/>
</dbReference>
<dbReference type="EMBL" id="JAAAJA010000249">
    <property type="protein sequence ID" value="KAG0257692.1"/>
    <property type="molecule type" value="Genomic_DNA"/>
</dbReference>
<accession>A0A9P6U3I3</accession>
<dbReference type="SUPFAM" id="SSF53474">
    <property type="entry name" value="alpha/beta-Hydrolases"/>
    <property type="match status" value="1"/>
</dbReference>
<gene>
    <name evidence="2" type="ORF">BG011_003802</name>
</gene>
<dbReference type="AlphaFoldDB" id="A0A9P6U3I3"/>
<feature type="domain" description="Serine aminopeptidase S33" evidence="1">
    <location>
        <begin position="39"/>
        <end position="87"/>
    </location>
</feature>
<keyword evidence="3" id="KW-1185">Reference proteome</keyword>
<sequence length="91" mass="10460">MSKVLPSFQTPIKLSSHFVSRDAQQVAKYDTDSLEITADVSLLICHGTADCLTDYEATKGFFDKCNAKDKEFKSWPEFYHELHNEPEDDRK</sequence>
<reference evidence="2" key="1">
    <citation type="journal article" date="2020" name="Fungal Divers.">
        <title>Resolving the Mortierellaceae phylogeny through synthesis of multi-gene phylogenetics and phylogenomics.</title>
        <authorList>
            <person name="Vandepol N."/>
            <person name="Liber J."/>
            <person name="Desiro A."/>
            <person name="Na H."/>
            <person name="Kennedy M."/>
            <person name="Barry K."/>
            <person name="Grigoriev I.V."/>
            <person name="Miller A.N."/>
            <person name="O'Donnell K."/>
            <person name="Stajich J.E."/>
            <person name="Bonito G."/>
        </authorList>
    </citation>
    <scope>NUCLEOTIDE SEQUENCE</scope>
    <source>
        <strain evidence="2">KOD948</strain>
    </source>
</reference>
<name>A0A9P6U3I3_9FUNG</name>
<dbReference type="Gene3D" id="3.40.50.1820">
    <property type="entry name" value="alpha/beta hydrolase"/>
    <property type="match status" value="1"/>
</dbReference>
<protein>
    <recommendedName>
        <fullName evidence="1">Serine aminopeptidase S33 domain-containing protein</fullName>
    </recommendedName>
</protein>
<dbReference type="Proteomes" id="UP000726737">
    <property type="component" value="Unassembled WGS sequence"/>
</dbReference>
<evidence type="ECO:0000259" key="1">
    <source>
        <dbReference type="Pfam" id="PF12146"/>
    </source>
</evidence>
<dbReference type="OrthoDB" id="10249433at2759"/>
<comment type="caution">
    <text evidence="2">The sequence shown here is derived from an EMBL/GenBank/DDBJ whole genome shotgun (WGS) entry which is preliminary data.</text>
</comment>
<evidence type="ECO:0000313" key="3">
    <source>
        <dbReference type="Proteomes" id="UP000726737"/>
    </source>
</evidence>